<dbReference type="RefSeq" id="WP_095272745.1">
    <property type="nucleotide sequence ID" value="NZ_NPBH01000077.1"/>
</dbReference>
<dbReference type="AlphaFoldDB" id="A0A268H9C2"/>
<sequence length="85" mass="9438">MQDNYKIQDAETKDLYIGVCSHYFSVSDAKDVYTKSLNGERTDDSILVQVAKKGTNGVNTKVTFGVEEGEQFALALLNLCNSIKR</sequence>
<accession>A0A268H9C2</accession>
<dbReference type="EMBL" id="NPBH01000077">
    <property type="protein sequence ID" value="PAE06453.1"/>
    <property type="molecule type" value="Genomic_DNA"/>
</dbReference>
<protein>
    <submittedName>
        <fullName evidence="1">Uncharacterized protein</fullName>
    </submittedName>
</protein>
<gene>
    <name evidence="1" type="ORF">CHI12_16590</name>
</gene>
<organism evidence="1 2">
    <name type="scientific">Terribacillus saccharophilus</name>
    <dbReference type="NCBI Taxonomy" id="361277"/>
    <lineage>
        <taxon>Bacteria</taxon>
        <taxon>Bacillati</taxon>
        <taxon>Bacillota</taxon>
        <taxon>Bacilli</taxon>
        <taxon>Bacillales</taxon>
        <taxon>Bacillaceae</taxon>
        <taxon>Terribacillus</taxon>
    </lineage>
</organism>
<proteinExistence type="predicted"/>
<reference evidence="1 2" key="1">
    <citation type="submission" date="2017-07" db="EMBL/GenBank/DDBJ databases">
        <title>Isolation and whole genome analysis of endospore-forming bacteria from heroin.</title>
        <authorList>
            <person name="Kalinowski J."/>
            <person name="Ahrens B."/>
            <person name="Al-Dilaimi A."/>
            <person name="Winkler A."/>
            <person name="Wibberg D."/>
            <person name="Schleenbecker U."/>
            <person name="Ruckert C."/>
            <person name="Wolfel R."/>
            <person name="Grass G."/>
        </authorList>
    </citation>
    <scope>NUCLEOTIDE SEQUENCE [LARGE SCALE GENOMIC DNA]</scope>
    <source>
        <strain evidence="1 2">7509</strain>
    </source>
</reference>
<evidence type="ECO:0000313" key="2">
    <source>
        <dbReference type="Proteomes" id="UP000216475"/>
    </source>
</evidence>
<evidence type="ECO:0000313" key="1">
    <source>
        <dbReference type="EMBL" id="PAE06453.1"/>
    </source>
</evidence>
<dbReference type="Proteomes" id="UP000216475">
    <property type="component" value="Unassembled WGS sequence"/>
</dbReference>
<name>A0A268H9C2_9BACI</name>
<comment type="caution">
    <text evidence="1">The sequence shown here is derived from an EMBL/GenBank/DDBJ whole genome shotgun (WGS) entry which is preliminary data.</text>
</comment>